<evidence type="ECO:0000256" key="10">
    <source>
        <dbReference type="ARBA" id="ARBA00022842"/>
    </source>
</evidence>
<dbReference type="PANTHER" id="PTHR21485:SF3">
    <property type="entry name" value="N-ACYLNEURAMINATE CYTIDYLYLTRANSFERASE"/>
    <property type="match status" value="1"/>
</dbReference>
<evidence type="ECO:0000256" key="8">
    <source>
        <dbReference type="ARBA" id="ARBA00022723"/>
    </source>
</evidence>
<comment type="similarity">
    <text evidence="4">Belongs to the KdsC family.</text>
</comment>
<evidence type="ECO:0000256" key="3">
    <source>
        <dbReference type="ARBA" id="ARBA00005141"/>
    </source>
</evidence>
<dbReference type="SFLD" id="SFLDS00003">
    <property type="entry name" value="Haloacid_Dehalogenase"/>
    <property type="match status" value="1"/>
</dbReference>
<evidence type="ECO:0000256" key="7">
    <source>
        <dbReference type="ARBA" id="ARBA00012491"/>
    </source>
</evidence>
<dbReference type="SUPFAM" id="SSF56784">
    <property type="entry name" value="HAD-like"/>
    <property type="match status" value="1"/>
</dbReference>
<gene>
    <name evidence="11" type="ORF">ACFSCV_03540</name>
</gene>
<evidence type="ECO:0000256" key="6">
    <source>
        <dbReference type="ARBA" id="ARBA00011881"/>
    </source>
</evidence>
<dbReference type="InterPro" id="IPR010023">
    <property type="entry name" value="KdsC_fam"/>
</dbReference>
<dbReference type="SUPFAM" id="SSF53448">
    <property type="entry name" value="Nucleotide-diphospho-sugar transferases"/>
    <property type="match status" value="1"/>
</dbReference>
<comment type="similarity">
    <text evidence="5">Belongs to the CMP-NeuNAc synthase family.</text>
</comment>
<dbReference type="SFLD" id="SFLDG01138">
    <property type="entry name" value="C1.6.2:_Deoxy-d-mannose-octulo"/>
    <property type="match status" value="1"/>
</dbReference>
<comment type="cofactor">
    <cofactor evidence="2">
        <name>Mg(2+)</name>
        <dbReference type="ChEBI" id="CHEBI:18420"/>
    </cofactor>
</comment>
<dbReference type="InterPro" id="IPR036412">
    <property type="entry name" value="HAD-like_sf"/>
</dbReference>
<dbReference type="SFLD" id="SFLDG01136">
    <property type="entry name" value="C1.6:_Phosphoserine_Phosphatas"/>
    <property type="match status" value="1"/>
</dbReference>
<organism evidence="11 12">
    <name type="scientific">Methylopila henanensis</name>
    <dbReference type="NCBI Taxonomy" id="873516"/>
    <lineage>
        <taxon>Bacteria</taxon>
        <taxon>Pseudomonadati</taxon>
        <taxon>Pseudomonadota</taxon>
        <taxon>Alphaproteobacteria</taxon>
        <taxon>Hyphomicrobiales</taxon>
        <taxon>Methylopilaceae</taxon>
        <taxon>Methylopila</taxon>
    </lineage>
</organism>
<protein>
    <recommendedName>
        <fullName evidence="7">N-acylneuraminate cytidylyltransferase</fullName>
        <ecNumber evidence="7">2.7.7.43</ecNumber>
    </recommendedName>
</protein>
<dbReference type="PANTHER" id="PTHR21485">
    <property type="entry name" value="HAD SUPERFAMILY MEMBERS CMAS AND KDSC"/>
    <property type="match status" value="1"/>
</dbReference>
<evidence type="ECO:0000313" key="12">
    <source>
        <dbReference type="Proteomes" id="UP001597308"/>
    </source>
</evidence>
<dbReference type="CDD" id="cd02513">
    <property type="entry name" value="CMP-NeuAc_Synthase"/>
    <property type="match status" value="1"/>
</dbReference>
<reference evidence="12" key="1">
    <citation type="journal article" date="2019" name="Int. J. Syst. Evol. Microbiol.">
        <title>The Global Catalogue of Microorganisms (GCM) 10K type strain sequencing project: providing services to taxonomists for standard genome sequencing and annotation.</title>
        <authorList>
            <consortium name="The Broad Institute Genomics Platform"/>
            <consortium name="The Broad Institute Genome Sequencing Center for Infectious Disease"/>
            <person name="Wu L."/>
            <person name="Ma J."/>
        </authorList>
    </citation>
    <scope>NUCLEOTIDE SEQUENCE [LARGE SCALE GENOMIC DNA]</scope>
    <source>
        <strain evidence="12">KCTC 23707</strain>
    </source>
</reference>
<evidence type="ECO:0000256" key="9">
    <source>
        <dbReference type="ARBA" id="ARBA00022801"/>
    </source>
</evidence>
<evidence type="ECO:0000313" key="11">
    <source>
        <dbReference type="EMBL" id="MFD1702070.1"/>
    </source>
</evidence>
<keyword evidence="10" id="KW-0460">Magnesium</keyword>
<name>A0ABW4K7N8_9HYPH</name>
<comment type="pathway">
    <text evidence="3">Amino-sugar metabolism; N-acetylneuraminate metabolism.</text>
</comment>
<dbReference type="EMBL" id="JBHUER010000002">
    <property type="protein sequence ID" value="MFD1702070.1"/>
    <property type="molecule type" value="Genomic_DNA"/>
</dbReference>
<dbReference type="RefSeq" id="WP_378797072.1">
    <property type="nucleotide sequence ID" value="NZ_JBHUER010000002.1"/>
</dbReference>
<comment type="subunit">
    <text evidence="6">Homotetramer.</text>
</comment>
<evidence type="ECO:0000256" key="4">
    <source>
        <dbReference type="ARBA" id="ARBA00005893"/>
    </source>
</evidence>
<dbReference type="GO" id="GO:0016779">
    <property type="term" value="F:nucleotidyltransferase activity"/>
    <property type="evidence" value="ECO:0007669"/>
    <property type="project" value="UniProtKB-KW"/>
</dbReference>
<keyword evidence="8" id="KW-0479">Metal-binding</keyword>
<keyword evidence="12" id="KW-1185">Reference proteome</keyword>
<keyword evidence="11" id="KW-0548">Nucleotidyltransferase</keyword>
<dbReference type="InterPro" id="IPR023214">
    <property type="entry name" value="HAD_sf"/>
</dbReference>
<dbReference type="Gene3D" id="3.40.50.1000">
    <property type="entry name" value="HAD superfamily/HAD-like"/>
    <property type="match status" value="1"/>
</dbReference>
<proteinExistence type="inferred from homology"/>
<dbReference type="EC" id="2.7.7.43" evidence="7"/>
<dbReference type="InterPro" id="IPR029044">
    <property type="entry name" value="Nucleotide-diphossugar_trans"/>
</dbReference>
<accession>A0ABW4K7N8</accession>
<evidence type="ECO:0000256" key="2">
    <source>
        <dbReference type="ARBA" id="ARBA00001946"/>
    </source>
</evidence>
<dbReference type="Pfam" id="PF08282">
    <property type="entry name" value="Hydrolase_3"/>
    <property type="match status" value="1"/>
</dbReference>
<keyword evidence="9" id="KW-0378">Hydrolase</keyword>
<comment type="catalytic activity">
    <reaction evidence="1">
        <text>an N-acylneuraminate + CTP = a CMP-N-acyl-beta-neuraminate + diphosphate</text>
        <dbReference type="Rhea" id="RHEA:11344"/>
        <dbReference type="ChEBI" id="CHEBI:33019"/>
        <dbReference type="ChEBI" id="CHEBI:37563"/>
        <dbReference type="ChEBI" id="CHEBI:60073"/>
        <dbReference type="ChEBI" id="CHEBI:68671"/>
        <dbReference type="EC" id="2.7.7.43"/>
    </reaction>
</comment>
<comment type="caution">
    <text evidence="11">The sequence shown here is derived from an EMBL/GenBank/DDBJ whole genome shotgun (WGS) entry which is preliminary data.</text>
</comment>
<dbReference type="InterPro" id="IPR050793">
    <property type="entry name" value="CMP-NeuNAc_synthase"/>
</dbReference>
<dbReference type="InterPro" id="IPR003329">
    <property type="entry name" value="Cytidylyl_trans"/>
</dbReference>
<dbReference type="Pfam" id="PF02348">
    <property type="entry name" value="CTP_transf_3"/>
    <property type="match status" value="1"/>
</dbReference>
<sequence length="399" mass="41907">MIGENANVRCVAVIPARGGSKGVPRKNVRPLGGVPLVARSVAAALGASSVDAVFVSTDDAEIASVARAAGAEVIDRPADISGDKASSESALIHALDTLEAEGRPADVLVFLQCTSPFTTSAEIEACVAAIGEDGTVAAFTASSNHGFLWQVAEDGSAAGVNHDHTQPRKRRQELTPQYLETGAVYVMDVPSFRAAGHRFCGRTKLIEVDTPPVEIDSEADFQVIEAILAKREGQSRAAAAVPAGLKALVMDFDGVFTDDRVLVDETGREAVLASRSDGMGLGRLRKLTSIRTLILSKEPNPVVSARGRKLGIEVRQGIDDKLPELDRWLAEHELTRADVVYIGNDVNDLECMRAVGFAVAPADARPEAKAAAQLVLTSGGGRGALRDLCEALIAVSGQA</sequence>
<keyword evidence="11" id="KW-0808">Transferase</keyword>
<dbReference type="Proteomes" id="UP001597308">
    <property type="component" value="Unassembled WGS sequence"/>
</dbReference>
<evidence type="ECO:0000256" key="1">
    <source>
        <dbReference type="ARBA" id="ARBA00001862"/>
    </source>
</evidence>
<evidence type="ECO:0000256" key="5">
    <source>
        <dbReference type="ARBA" id="ARBA00010726"/>
    </source>
</evidence>
<dbReference type="Gene3D" id="3.90.550.10">
    <property type="entry name" value="Spore Coat Polysaccharide Biosynthesis Protein SpsA, Chain A"/>
    <property type="match status" value="1"/>
</dbReference>